<gene>
    <name evidence="1" type="primary">124</name>
    <name evidence="1" type="ORF">SEA_PHRAPPUCCINO_124</name>
</gene>
<dbReference type="Proteomes" id="UP000316777">
    <property type="component" value="Segment"/>
</dbReference>
<proteinExistence type="predicted"/>
<dbReference type="RefSeq" id="YP_010059813.1">
    <property type="nucleotide sequence ID" value="NC_054727.1"/>
</dbReference>
<evidence type="ECO:0000313" key="2">
    <source>
        <dbReference type="Proteomes" id="UP000316777"/>
    </source>
</evidence>
<dbReference type="GeneID" id="64767045"/>
<dbReference type="EMBL" id="MK937592">
    <property type="protein sequence ID" value="QDH91799.1"/>
    <property type="molecule type" value="Genomic_DNA"/>
</dbReference>
<protein>
    <submittedName>
        <fullName evidence="1">Uncharacterized protein</fullName>
    </submittedName>
</protein>
<name>A0A514DDV7_9CAUD</name>
<evidence type="ECO:0000313" key="1">
    <source>
        <dbReference type="EMBL" id="QDH91799.1"/>
    </source>
</evidence>
<accession>A0A514DDV7</accession>
<keyword evidence="2" id="KW-1185">Reference proteome</keyword>
<dbReference type="KEGG" id="vg:64767045"/>
<organism evidence="1 2">
    <name type="scientific">Mycobacterium phage Phrappuccino</name>
    <dbReference type="NCBI Taxonomy" id="2591223"/>
    <lineage>
        <taxon>Viruses</taxon>
        <taxon>Duplodnaviria</taxon>
        <taxon>Heunggongvirae</taxon>
        <taxon>Uroviricota</taxon>
        <taxon>Caudoviricetes</taxon>
        <taxon>Phrappuccinovirus</taxon>
        <taxon>Phrappuccinovirus phrappuccino</taxon>
        <taxon>Phreappuccinovirus Phrappuccino</taxon>
    </lineage>
</organism>
<reference evidence="1 2" key="1">
    <citation type="submission" date="2019-05" db="EMBL/GenBank/DDBJ databases">
        <authorList>
            <person name="Pope W.H."/>
            <person name="Garlena R.A."/>
            <person name="Russell D.A."/>
            <person name="Jacobs-Sera D."/>
            <person name="Hatfull G.F."/>
        </authorList>
    </citation>
    <scope>NUCLEOTIDE SEQUENCE [LARGE SCALE GENOMIC DNA]</scope>
</reference>
<sequence length="114" mass="12472">MSGPSLQPPDLDTVDQAVEGMKAVTRKFLGYHARLHPESIVDAKRVAPHIEDMWDVTLTDGRTVRVQAPNSLPFRISTVAWPEVRDGVVLDPDQRCAACRGTGVNIHPTTGDTD</sequence>